<proteinExistence type="predicted"/>
<dbReference type="InterPro" id="IPR050239">
    <property type="entry name" value="Sigma-70_RNA_pol_init_factors"/>
</dbReference>
<evidence type="ECO:0000259" key="5">
    <source>
        <dbReference type="Pfam" id="PF00140"/>
    </source>
</evidence>
<dbReference type="PANTHER" id="PTHR30603:SF47">
    <property type="entry name" value="RNA POLYMERASE SIGMA FACTOR SIGD, CHLOROPLASTIC"/>
    <property type="match status" value="1"/>
</dbReference>
<dbReference type="GO" id="GO:0016987">
    <property type="term" value="F:sigma factor activity"/>
    <property type="evidence" value="ECO:0007669"/>
    <property type="project" value="UniProtKB-KW"/>
</dbReference>
<evidence type="ECO:0000313" key="9">
    <source>
        <dbReference type="EMBL" id="OGG48109.1"/>
    </source>
</evidence>
<dbReference type="InterPro" id="IPR013324">
    <property type="entry name" value="RNA_pol_sigma_r3/r4-like"/>
</dbReference>
<evidence type="ECO:0000256" key="4">
    <source>
        <dbReference type="ARBA" id="ARBA00023163"/>
    </source>
</evidence>
<gene>
    <name evidence="9" type="ORF">A3F84_23105</name>
</gene>
<dbReference type="InterPro" id="IPR007627">
    <property type="entry name" value="RNA_pol_sigma70_r2"/>
</dbReference>
<name>A0A1F6CFZ4_HANXR</name>
<feature type="domain" description="RNA polymerase sigma-70 region 2" evidence="7">
    <location>
        <begin position="54"/>
        <end position="122"/>
    </location>
</feature>
<evidence type="ECO:0000259" key="7">
    <source>
        <dbReference type="Pfam" id="PF04542"/>
    </source>
</evidence>
<dbReference type="InterPro" id="IPR013325">
    <property type="entry name" value="RNA_pol_sigma_r2"/>
</dbReference>
<dbReference type="Gene3D" id="1.10.601.10">
    <property type="entry name" value="RNA Polymerase Primary Sigma Factor"/>
    <property type="match status" value="1"/>
</dbReference>
<keyword evidence="3" id="KW-0238">DNA-binding</keyword>
<dbReference type="NCBIfam" id="TIGR02937">
    <property type="entry name" value="sigma70-ECF"/>
    <property type="match status" value="1"/>
</dbReference>
<dbReference type="InterPro" id="IPR014284">
    <property type="entry name" value="RNA_pol_sigma-70_dom"/>
</dbReference>
<dbReference type="Gene3D" id="1.10.10.10">
    <property type="entry name" value="Winged helix-like DNA-binding domain superfamily/Winged helix DNA-binding domain"/>
    <property type="match status" value="2"/>
</dbReference>
<evidence type="ECO:0008006" key="11">
    <source>
        <dbReference type="Google" id="ProtNLM"/>
    </source>
</evidence>
<dbReference type="InterPro" id="IPR000943">
    <property type="entry name" value="RNA_pol_sigma70"/>
</dbReference>
<dbReference type="Pfam" id="PF04545">
    <property type="entry name" value="Sigma70_r4"/>
    <property type="match status" value="1"/>
</dbReference>
<dbReference type="Pfam" id="PF00140">
    <property type="entry name" value="Sigma70_r1_2"/>
    <property type="match status" value="1"/>
</dbReference>
<dbReference type="EMBL" id="MFKF01000256">
    <property type="protein sequence ID" value="OGG48109.1"/>
    <property type="molecule type" value="Genomic_DNA"/>
</dbReference>
<organism evidence="9 10">
    <name type="scientific">Handelsmanbacteria sp. (strain RIFCSPLOWO2_12_FULL_64_10)</name>
    <dbReference type="NCBI Taxonomy" id="1817868"/>
    <lineage>
        <taxon>Bacteria</taxon>
        <taxon>Candidatus Handelsmaniibacteriota</taxon>
    </lineage>
</organism>
<dbReference type="PRINTS" id="PR00046">
    <property type="entry name" value="SIGMA70FCT"/>
</dbReference>
<dbReference type="Pfam" id="PF04539">
    <property type="entry name" value="Sigma70_r3"/>
    <property type="match status" value="1"/>
</dbReference>
<dbReference type="SUPFAM" id="SSF88659">
    <property type="entry name" value="Sigma3 and sigma4 domains of RNA polymerase sigma factors"/>
    <property type="match status" value="2"/>
</dbReference>
<evidence type="ECO:0000256" key="3">
    <source>
        <dbReference type="ARBA" id="ARBA00023125"/>
    </source>
</evidence>
<feature type="domain" description="RNA polymerase sigma-70 region 3" evidence="6">
    <location>
        <begin position="135"/>
        <end position="207"/>
    </location>
</feature>
<dbReference type="InterPro" id="IPR036388">
    <property type="entry name" value="WH-like_DNA-bd_sf"/>
</dbReference>
<evidence type="ECO:0000256" key="2">
    <source>
        <dbReference type="ARBA" id="ARBA00023082"/>
    </source>
</evidence>
<accession>A0A1F6CFZ4</accession>
<dbReference type="InterPro" id="IPR007630">
    <property type="entry name" value="RNA_pol_sigma70_r4"/>
</dbReference>
<dbReference type="InterPro" id="IPR007624">
    <property type="entry name" value="RNA_pol_sigma70_r3"/>
</dbReference>
<feature type="domain" description="RNA polymerase sigma-70 region 1.2" evidence="5">
    <location>
        <begin position="17"/>
        <end position="49"/>
    </location>
</feature>
<dbReference type="Pfam" id="PF04542">
    <property type="entry name" value="Sigma70_r2"/>
    <property type="match status" value="1"/>
</dbReference>
<keyword evidence="2" id="KW-0731">Sigma factor</keyword>
<dbReference type="PANTHER" id="PTHR30603">
    <property type="entry name" value="RNA POLYMERASE SIGMA FACTOR RPO"/>
    <property type="match status" value="1"/>
</dbReference>
<evidence type="ECO:0000259" key="6">
    <source>
        <dbReference type="Pfam" id="PF04539"/>
    </source>
</evidence>
<dbReference type="Proteomes" id="UP000178606">
    <property type="component" value="Unassembled WGS sequence"/>
</dbReference>
<keyword evidence="4" id="KW-0804">Transcription</keyword>
<dbReference type="PIRSF" id="PIRSF000770">
    <property type="entry name" value="RNA_pol_sigma-SigE/K"/>
    <property type="match status" value="1"/>
</dbReference>
<evidence type="ECO:0000256" key="1">
    <source>
        <dbReference type="ARBA" id="ARBA00023015"/>
    </source>
</evidence>
<sequence length="283" mass="31379">MVKIKFGDSKNVNNDLSVGSYLRDIRKYKPLSREEEAELLKRVKAGDRAATEKLVSSNLLFVVSVANQYANRGLPLSDLIAEGNIGLINAVKKFDETRKHKFISYAVWWIRQAILKALAEQTNIVRFPINQIEDLEGINRTSESLSQTLGRIPSLPEVAERASMSLRRAERAFVASQSDVSLDSPIDLDDEVSLYNLIPTGGLTAEEEVSAKSLAEAVSDSMSSLTSREAKIVKLYFGLEGEPVTLEKIGSQLGMTRERARQIRNEAIGKMRRNLRVKGLAAA</sequence>
<dbReference type="GO" id="GO:0003677">
    <property type="term" value="F:DNA binding"/>
    <property type="evidence" value="ECO:0007669"/>
    <property type="project" value="UniProtKB-KW"/>
</dbReference>
<evidence type="ECO:0000313" key="10">
    <source>
        <dbReference type="Proteomes" id="UP000178606"/>
    </source>
</evidence>
<comment type="caution">
    <text evidence="9">The sequence shown here is derived from an EMBL/GenBank/DDBJ whole genome shotgun (WGS) entry which is preliminary data.</text>
</comment>
<dbReference type="SUPFAM" id="SSF88946">
    <property type="entry name" value="Sigma2 domain of RNA polymerase sigma factors"/>
    <property type="match status" value="1"/>
</dbReference>
<dbReference type="GO" id="GO:0006352">
    <property type="term" value="P:DNA-templated transcription initiation"/>
    <property type="evidence" value="ECO:0007669"/>
    <property type="project" value="InterPro"/>
</dbReference>
<reference evidence="9 10" key="1">
    <citation type="journal article" date="2016" name="Nat. Commun.">
        <title>Thousands of microbial genomes shed light on interconnected biogeochemical processes in an aquifer system.</title>
        <authorList>
            <person name="Anantharaman K."/>
            <person name="Brown C.T."/>
            <person name="Hug L.A."/>
            <person name="Sharon I."/>
            <person name="Castelle C.J."/>
            <person name="Probst A.J."/>
            <person name="Thomas B.C."/>
            <person name="Singh A."/>
            <person name="Wilkins M.J."/>
            <person name="Karaoz U."/>
            <person name="Brodie E.L."/>
            <person name="Williams K.H."/>
            <person name="Hubbard S.S."/>
            <person name="Banfield J.F."/>
        </authorList>
    </citation>
    <scope>NUCLEOTIDE SEQUENCE [LARGE SCALE GENOMIC DNA]</scope>
    <source>
        <strain evidence="10">RIFCSPLOWO2_12_FULL_64_10</strain>
    </source>
</reference>
<evidence type="ECO:0000259" key="8">
    <source>
        <dbReference type="Pfam" id="PF04545"/>
    </source>
</evidence>
<keyword evidence="1" id="KW-0805">Transcription regulation</keyword>
<feature type="domain" description="RNA polymerase sigma-70 region 4" evidence="8">
    <location>
        <begin position="222"/>
        <end position="272"/>
    </location>
</feature>
<dbReference type="AlphaFoldDB" id="A0A1F6CFZ4"/>
<dbReference type="InterPro" id="IPR009042">
    <property type="entry name" value="RNA_pol_sigma70_r1_2"/>
</dbReference>
<protein>
    <recommendedName>
        <fullName evidence="11">RNA polymerase subunit sigma</fullName>
    </recommendedName>
</protein>